<dbReference type="InterPro" id="IPR022555">
    <property type="entry name" value="DUF2577"/>
</dbReference>
<evidence type="ECO:0000313" key="1">
    <source>
        <dbReference type="EMBL" id="MBU5436379.1"/>
    </source>
</evidence>
<evidence type="ECO:0000313" key="2">
    <source>
        <dbReference type="Proteomes" id="UP000749471"/>
    </source>
</evidence>
<comment type="caution">
    <text evidence="1">The sequence shown here is derived from an EMBL/GenBank/DDBJ whole genome shotgun (WGS) entry which is preliminary data.</text>
</comment>
<dbReference type="RefSeq" id="WP_216515544.1">
    <property type="nucleotide sequence ID" value="NZ_JAHLPM010000001.1"/>
</dbReference>
<proteinExistence type="predicted"/>
<keyword evidence="2" id="KW-1185">Reference proteome</keyword>
<dbReference type="EMBL" id="JAHLPM010000001">
    <property type="protein sequence ID" value="MBU5436379.1"/>
    <property type="molecule type" value="Genomic_DNA"/>
</dbReference>
<sequence>MSMISLIKQAAIEAVEQNSPTSITYGEVTSVNPLEINIDQKFSISKEFILLTSNVIDRETEITIDDGIKNKAVIFDGLKEGDEVLLLRAQGGQKYIILDRLVRV</sequence>
<accession>A0ABS6E0E7</accession>
<dbReference type="Proteomes" id="UP000749471">
    <property type="component" value="Unassembled WGS sequence"/>
</dbReference>
<dbReference type="Pfam" id="PF10844">
    <property type="entry name" value="DUF2577"/>
    <property type="match status" value="1"/>
</dbReference>
<organism evidence="1 2">
    <name type="scientific">Tissierella simiarum</name>
    <dbReference type="NCBI Taxonomy" id="2841534"/>
    <lineage>
        <taxon>Bacteria</taxon>
        <taxon>Bacillati</taxon>
        <taxon>Bacillota</taxon>
        <taxon>Tissierellia</taxon>
        <taxon>Tissierellales</taxon>
        <taxon>Tissierellaceae</taxon>
        <taxon>Tissierella</taxon>
    </lineage>
</organism>
<protein>
    <submittedName>
        <fullName evidence="1">DUF2577 domain-containing protein</fullName>
    </submittedName>
</protein>
<name>A0ABS6E0E7_9FIRM</name>
<reference evidence="1 2" key="1">
    <citation type="submission" date="2021-06" db="EMBL/GenBank/DDBJ databases">
        <authorList>
            <person name="Sun Q."/>
            <person name="Li D."/>
        </authorList>
    </citation>
    <scope>NUCLEOTIDE SEQUENCE [LARGE SCALE GENOMIC DNA]</scope>
    <source>
        <strain evidence="1 2">MSJ-40</strain>
    </source>
</reference>
<gene>
    <name evidence="1" type="ORF">KQI42_00050</name>
</gene>